<feature type="transmembrane region" description="Helical" evidence="1">
    <location>
        <begin position="76"/>
        <end position="109"/>
    </location>
</feature>
<keyword evidence="1" id="KW-0472">Membrane</keyword>
<dbReference type="Pfam" id="PF01944">
    <property type="entry name" value="SpoIIM"/>
    <property type="match status" value="1"/>
</dbReference>
<sequence length="206" mass="22761">MSRYFKALSAERRLLTVSALIFIISGILGYANSEAIQSTLEETPFWSQLQQISEGIKKDPSFLHVFSTIFLNNLKAAVVMIGLGIFFCFFPIMALLSNGMILGVVLGNVSAETGVHPLKVFVTSILPHGILELPAIIIAAAFGIRLGINFGRWLFSWASPAIKERSRRDWILLFERIPTVMVGIVLLLFVAAIIESSLILFMMTKG</sequence>
<evidence type="ECO:0000313" key="3">
    <source>
        <dbReference type="Proteomes" id="UP000503088"/>
    </source>
</evidence>
<dbReference type="EMBL" id="CP048104">
    <property type="protein sequence ID" value="QKG85548.1"/>
    <property type="molecule type" value="Genomic_DNA"/>
</dbReference>
<feature type="transmembrane region" description="Helical" evidence="1">
    <location>
        <begin position="130"/>
        <end position="148"/>
    </location>
</feature>
<keyword evidence="1" id="KW-0812">Transmembrane</keyword>
<keyword evidence="1" id="KW-1133">Transmembrane helix</keyword>
<protein>
    <submittedName>
        <fullName evidence="2">Stage II sporulation protein M</fullName>
    </submittedName>
</protein>
<feature type="transmembrane region" description="Helical" evidence="1">
    <location>
        <begin position="180"/>
        <end position="203"/>
    </location>
</feature>
<dbReference type="KEGG" id="kpul:GXN76_14580"/>
<accession>A0A7D3XT31</accession>
<evidence type="ECO:0000313" key="2">
    <source>
        <dbReference type="EMBL" id="QKG85548.1"/>
    </source>
</evidence>
<dbReference type="Proteomes" id="UP000503088">
    <property type="component" value="Chromosome"/>
</dbReference>
<organism evidence="2 3">
    <name type="scientific">Kroppenstedtia pulmonis</name>
    <dbReference type="NCBI Taxonomy" id="1380685"/>
    <lineage>
        <taxon>Bacteria</taxon>
        <taxon>Bacillati</taxon>
        <taxon>Bacillota</taxon>
        <taxon>Bacilli</taxon>
        <taxon>Bacillales</taxon>
        <taxon>Thermoactinomycetaceae</taxon>
        <taxon>Kroppenstedtia</taxon>
    </lineage>
</organism>
<dbReference type="AlphaFoldDB" id="A0A7D3XT31"/>
<dbReference type="InterPro" id="IPR002798">
    <property type="entry name" value="SpoIIM-like"/>
</dbReference>
<evidence type="ECO:0000256" key="1">
    <source>
        <dbReference type="SAM" id="Phobius"/>
    </source>
</evidence>
<name>A0A7D3XT31_9BACL</name>
<proteinExistence type="predicted"/>
<keyword evidence="3" id="KW-1185">Reference proteome</keyword>
<gene>
    <name evidence="2" type="ORF">GXN76_14580</name>
</gene>
<dbReference type="RefSeq" id="WP_173224300.1">
    <property type="nucleotide sequence ID" value="NZ_CP048104.1"/>
</dbReference>
<dbReference type="PANTHER" id="PTHR35337:SF1">
    <property type="entry name" value="SLR1478 PROTEIN"/>
    <property type="match status" value="1"/>
</dbReference>
<reference evidence="2 3" key="1">
    <citation type="submission" date="2020-01" db="EMBL/GenBank/DDBJ databases">
        <authorList>
            <person name="Gulvik C.A."/>
            <person name="Batra D.G."/>
        </authorList>
    </citation>
    <scope>NUCLEOTIDE SEQUENCE [LARGE SCALE GENOMIC DNA]</scope>
    <source>
        <strain evidence="2 3">W9323</strain>
    </source>
</reference>
<dbReference type="PANTHER" id="PTHR35337">
    <property type="entry name" value="SLR1478 PROTEIN"/>
    <property type="match status" value="1"/>
</dbReference>